<dbReference type="InterPro" id="IPR039538">
    <property type="entry name" value="BetI_C"/>
</dbReference>
<feature type="region of interest" description="Disordered" evidence="6">
    <location>
        <begin position="75"/>
        <end position="98"/>
    </location>
</feature>
<dbReference type="Gene3D" id="1.10.357.10">
    <property type="entry name" value="Tetracycline Repressor, domain 2"/>
    <property type="match status" value="1"/>
</dbReference>
<dbReference type="PANTHER" id="PTHR30055:SF229">
    <property type="entry name" value="HTH-TYPE TRANSCRIPTIONAL REPRESSOR RV1474C"/>
    <property type="match status" value="1"/>
</dbReference>
<accession>A0ABP9SJN5</accession>
<dbReference type="EMBL" id="BAABJQ010000030">
    <property type="protein sequence ID" value="GAA5197613.1"/>
    <property type="molecule type" value="Genomic_DNA"/>
</dbReference>
<dbReference type="InterPro" id="IPR036271">
    <property type="entry name" value="Tet_transcr_reg_TetR-rel_C_sf"/>
</dbReference>
<sequence>MPKVSDAHRQARRREILDAAAACFARDGFHRTSMQDIVRESGISAGLVYRYFASKDEVIAAIVGQWHEHRAALLTGDSATDNPATSDSATSDSARKHPAERATAAALPAYLDMLRAIGAPESAADLRLGVQVWAEALRSPAIDALVLGGVERFQEFAARVIRSTQRDGGLPATLDPDALARVLIAIYQGLMLQTAWDGTVDNDAFVHAVADLVGPLIGPGQA</sequence>
<organism evidence="8 9">
    <name type="scientific">Rugosimonospora acidiphila</name>
    <dbReference type="NCBI Taxonomy" id="556531"/>
    <lineage>
        <taxon>Bacteria</taxon>
        <taxon>Bacillati</taxon>
        <taxon>Actinomycetota</taxon>
        <taxon>Actinomycetes</taxon>
        <taxon>Micromonosporales</taxon>
        <taxon>Micromonosporaceae</taxon>
        <taxon>Rugosimonospora</taxon>
    </lineage>
</organism>
<dbReference type="PROSITE" id="PS01081">
    <property type="entry name" value="HTH_TETR_1"/>
    <property type="match status" value="1"/>
</dbReference>
<keyword evidence="3 5" id="KW-0238">DNA-binding</keyword>
<evidence type="ECO:0000256" key="1">
    <source>
        <dbReference type="ARBA" id="ARBA00022491"/>
    </source>
</evidence>
<keyword evidence="1" id="KW-0678">Repressor</keyword>
<dbReference type="Gene3D" id="1.10.10.60">
    <property type="entry name" value="Homeodomain-like"/>
    <property type="match status" value="1"/>
</dbReference>
<dbReference type="PROSITE" id="PS50977">
    <property type="entry name" value="HTH_TETR_2"/>
    <property type="match status" value="1"/>
</dbReference>
<dbReference type="InterPro" id="IPR023772">
    <property type="entry name" value="DNA-bd_HTH_TetR-type_CS"/>
</dbReference>
<evidence type="ECO:0000259" key="7">
    <source>
        <dbReference type="PROSITE" id="PS50977"/>
    </source>
</evidence>
<evidence type="ECO:0000256" key="4">
    <source>
        <dbReference type="ARBA" id="ARBA00023163"/>
    </source>
</evidence>
<keyword evidence="4" id="KW-0804">Transcription</keyword>
<evidence type="ECO:0000256" key="6">
    <source>
        <dbReference type="SAM" id="MobiDB-lite"/>
    </source>
</evidence>
<dbReference type="Proteomes" id="UP001501570">
    <property type="component" value="Unassembled WGS sequence"/>
</dbReference>
<keyword evidence="2" id="KW-0805">Transcription regulation</keyword>
<feature type="domain" description="HTH tetR-type" evidence="7">
    <location>
        <begin position="10"/>
        <end position="70"/>
    </location>
</feature>
<proteinExistence type="predicted"/>
<keyword evidence="9" id="KW-1185">Reference proteome</keyword>
<gene>
    <name evidence="8" type="ORF">GCM10023322_69270</name>
</gene>
<evidence type="ECO:0000256" key="3">
    <source>
        <dbReference type="ARBA" id="ARBA00023125"/>
    </source>
</evidence>
<evidence type="ECO:0000256" key="5">
    <source>
        <dbReference type="PROSITE-ProRule" id="PRU00335"/>
    </source>
</evidence>
<evidence type="ECO:0000313" key="9">
    <source>
        <dbReference type="Proteomes" id="UP001501570"/>
    </source>
</evidence>
<protein>
    <submittedName>
        <fullName evidence="8">TetR/AcrR family transcriptional regulator</fullName>
    </submittedName>
</protein>
<evidence type="ECO:0000256" key="2">
    <source>
        <dbReference type="ARBA" id="ARBA00023015"/>
    </source>
</evidence>
<comment type="caution">
    <text evidence="8">The sequence shown here is derived from an EMBL/GenBank/DDBJ whole genome shotgun (WGS) entry which is preliminary data.</text>
</comment>
<dbReference type="PRINTS" id="PR00455">
    <property type="entry name" value="HTHTETR"/>
</dbReference>
<dbReference type="Pfam" id="PF13977">
    <property type="entry name" value="TetR_C_6"/>
    <property type="match status" value="1"/>
</dbReference>
<dbReference type="InterPro" id="IPR001647">
    <property type="entry name" value="HTH_TetR"/>
</dbReference>
<dbReference type="InterPro" id="IPR050109">
    <property type="entry name" value="HTH-type_TetR-like_transc_reg"/>
</dbReference>
<reference evidence="9" key="1">
    <citation type="journal article" date="2019" name="Int. J. Syst. Evol. Microbiol.">
        <title>The Global Catalogue of Microorganisms (GCM) 10K type strain sequencing project: providing services to taxonomists for standard genome sequencing and annotation.</title>
        <authorList>
            <consortium name="The Broad Institute Genomics Platform"/>
            <consortium name="The Broad Institute Genome Sequencing Center for Infectious Disease"/>
            <person name="Wu L."/>
            <person name="Ma J."/>
        </authorList>
    </citation>
    <scope>NUCLEOTIDE SEQUENCE [LARGE SCALE GENOMIC DNA]</scope>
    <source>
        <strain evidence="9">JCM 18304</strain>
    </source>
</reference>
<feature type="compositionally biased region" description="Low complexity" evidence="6">
    <location>
        <begin position="77"/>
        <end position="92"/>
    </location>
</feature>
<dbReference type="PANTHER" id="PTHR30055">
    <property type="entry name" value="HTH-TYPE TRANSCRIPTIONAL REGULATOR RUTR"/>
    <property type="match status" value="1"/>
</dbReference>
<dbReference type="SUPFAM" id="SSF46689">
    <property type="entry name" value="Homeodomain-like"/>
    <property type="match status" value="1"/>
</dbReference>
<dbReference type="InterPro" id="IPR009057">
    <property type="entry name" value="Homeodomain-like_sf"/>
</dbReference>
<evidence type="ECO:0000313" key="8">
    <source>
        <dbReference type="EMBL" id="GAA5197613.1"/>
    </source>
</evidence>
<dbReference type="RefSeq" id="WP_345636928.1">
    <property type="nucleotide sequence ID" value="NZ_BAABJQ010000030.1"/>
</dbReference>
<feature type="DNA-binding region" description="H-T-H motif" evidence="5">
    <location>
        <begin position="33"/>
        <end position="52"/>
    </location>
</feature>
<dbReference type="SUPFAM" id="SSF48498">
    <property type="entry name" value="Tetracyclin repressor-like, C-terminal domain"/>
    <property type="match status" value="1"/>
</dbReference>
<dbReference type="Pfam" id="PF00440">
    <property type="entry name" value="TetR_N"/>
    <property type="match status" value="1"/>
</dbReference>
<name>A0ABP9SJN5_9ACTN</name>